<proteinExistence type="predicted"/>
<gene>
    <name evidence="2" type="ORF">SISSUDRAFT_1060436</name>
</gene>
<accession>A0A166F2Z7</accession>
<name>A0A166F2Z7_9AGAM</name>
<dbReference type="Proteomes" id="UP000076798">
    <property type="component" value="Unassembled WGS sequence"/>
</dbReference>
<protein>
    <recommendedName>
        <fullName evidence="1">F-box domain-containing protein</fullName>
    </recommendedName>
</protein>
<dbReference type="PROSITE" id="PS50181">
    <property type="entry name" value="FBOX"/>
    <property type="match status" value="1"/>
</dbReference>
<dbReference type="AlphaFoldDB" id="A0A166F2Z7"/>
<evidence type="ECO:0000313" key="3">
    <source>
        <dbReference type="Proteomes" id="UP000076798"/>
    </source>
</evidence>
<keyword evidence="3" id="KW-1185">Reference proteome</keyword>
<evidence type="ECO:0000259" key="1">
    <source>
        <dbReference type="PROSITE" id="PS50181"/>
    </source>
</evidence>
<sequence length="570" mass="64039">MLRLQDQPSEFVRSAEAATLSLPPVREEKNLLFQNRLHICGHPSKKSKMPRKFLNLPPELISKSLEGLSVEDIICVAQTCSLLRAVVLSNKFTLLNANDSNILELPFGRPLKQLSSEHLHTHAVESIKATERLDASPLCHKGFFYLPLADLEVAYDNTNPPTDFFVHGNIHAFRSLNTLHVMELCENGVKINAVSFALAEVNGNMKTHHHISYQLSNDQGLLRIASQSYRDAEKASVLQVREVRISSQSFGETTYLFRLDIPGTSEPLSVTIRDPYVSVMTRHNCILVNWRKTTGIILVFRNPEEDEDFARLRRKHTLHWQSNFHGVRTLIFHPIESSMILVSTACDGASPSGIYSADIPSYMPPINPHISSDKSTWTNRVITPRELPTYTVDPEEDHFSVDIEPIGFKQLPDSSWVFEIIVYGPVIDAADDPEEENLESKAIVGRVLFDPRSWTQETELLEHEFTGPAEALWAMGTSRNGPNGGTLFFISLDLLPEPKICQVMVPELGNGSGFNIGWVELDISGFIGNNKLISEATLERHWANIFQAFDSKSRYLYLCVPDSGILVIQL</sequence>
<dbReference type="CDD" id="cd09917">
    <property type="entry name" value="F-box_SF"/>
    <property type="match status" value="1"/>
</dbReference>
<organism evidence="2 3">
    <name type="scientific">Sistotremastrum suecicum HHB10207 ss-3</name>
    <dbReference type="NCBI Taxonomy" id="1314776"/>
    <lineage>
        <taxon>Eukaryota</taxon>
        <taxon>Fungi</taxon>
        <taxon>Dikarya</taxon>
        <taxon>Basidiomycota</taxon>
        <taxon>Agaricomycotina</taxon>
        <taxon>Agaricomycetes</taxon>
        <taxon>Sistotremastrales</taxon>
        <taxon>Sistotremastraceae</taxon>
        <taxon>Sistotremastrum</taxon>
    </lineage>
</organism>
<reference evidence="2 3" key="1">
    <citation type="journal article" date="2016" name="Mol. Biol. Evol.">
        <title>Comparative Genomics of Early-Diverging Mushroom-Forming Fungi Provides Insights into the Origins of Lignocellulose Decay Capabilities.</title>
        <authorList>
            <person name="Nagy L.G."/>
            <person name="Riley R."/>
            <person name="Tritt A."/>
            <person name="Adam C."/>
            <person name="Daum C."/>
            <person name="Floudas D."/>
            <person name="Sun H."/>
            <person name="Yadav J.S."/>
            <person name="Pangilinan J."/>
            <person name="Larsson K.H."/>
            <person name="Matsuura K."/>
            <person name="Barry K."/>
            <person name="Labutti K."/>
            <person name="Kuo R."/>
            <person name="Ohm R.A."/>
            <person name="Bhattacharya S.S."/>
            <person name="Shirouzu T."/>
            <person name="Yoshinaga Y."/>
            <person name="Martin F.M."/>
            <person name="Grigoriev I.V."/>
            <person name="Hibbett D.S."/>
        </authorList>
    </citation>
    <scope>NUCLEOTIDE SEQUENCE [LARGE SCALE GENOMIC DNA]</scope>
    <source>
        <strain evidence="2 3">HHB10207 ss-3</strain>
    </source>
</reference>
<evidence type="ECO:0000313" key="2">
    <source>
        <dbReference type="EMBL" id="KZT40223.1"/>
    </source>
</evidence>
<dbReference type="Pfam" id="PF00646">
    <property type="entry name" value="F-box"/>
    <property type="match status" value="1"/>
</dbReference>
<feature type="domain" description="F-box" evidence="1">
    <location>
        <begin position="50"/>
        <end position="95"/>
    </location>
</feature>
<dbReference type="InterPro" id="IPR001810">
    <property type="entry name" value="F-box_dom"/>
</dbReference>
<dbReference type="EMBL" id="KV428035">
    <property type="protein sequence ID" value="KZT40223.1"/>
    <property type="molecule type" value="Genomic_DNA"/>
</dbReference>